<proteinExistence type="predicted"/>
<dbReference type="Proteomes" id="UP000334923">
    <property type="component" value="Unassembled WGS sequence"/>
</dbReference>
<gene>
    <name evidence="1" type="ORF">MAMT_00431</name>
</gene>
<evidence type="ECO:0000313" key="2">
    <source>
        <dbReference type="Proteomes" id="UP000334923"/>
    </source>
</evidence>
<evidence type="ECO:0000313" key="1">
    <source>
        <dbReference type="EMBL" id="VVM05043.1"/>
    </source>
</evidence>
<dbReference type="EMBL" id="CABFVA020000014">
    <property type="protein sequence ID" value="VVM05043.1"/>
    <property type="molecule type" value="Genomic_DNA"/>
</dbReference>
<keyword evidence="2" id="KW-1185">Reference proteome</keyword>
<dbReference type="AlphaFoldDB" id="A0A5E6M9K4"/>
<name>A0A5E6M9K4_9BACT</name>
<accession>A0A5E6M9K4</accession>
<reference evidence="1 2" key="1">
    <citation type="submission" date="2019-09" db="EMBL/GenBank/DDBJ databases">
        <authorList>
            <person name="Cremers G."/>
        </authorList>
    </citation>
    <scope>NUCLEOTIDE SEQUENCE [LARGE SCALE GENOMIC DNA]</scope>
    <source>
        <strain evidence="1">4A</strain>
    </source>
</reference>
<sequence>MTLPLPCEARERMNALLRGRFGSLRLFTGFSPLVHILFATSPYAGCASNSDIETALNMVGKFG</sequence>
<organism evidence="1 2">
    <name type="scientific">Methylacidimicrobium tartarophylax</name>
    <dbReference type="NCBI Taxonomy" id="1041768"/>
    <lineage>
        <taxon>Bacteria</taxon>
        <taxon>Pseudomonadati</taxon>
        <taxon>Verrucomicrobiota</taxon>
        <taxon>Methylacidimicrobium</taxon>
    </lineage>
</organism>
<protein>
    <submittedName>
        <fullName evidence="1">Uncharacterized protein</fullName>
    </submittedName>
</protein>